<accession>A0A3P7SZJ9</accession>
<dbReference type="Proteomes" id="UP000278807">
    <property type="component" value="Unassembled WGS sequence"/>
</dbReference>
<keyword evidence="2" id="KW-1185">Reference proteome</keyword>
<proteinExistence type="predicted"/>
<organism evidence="1 2">
    <name type="scientific">Rodentolepis nana</name>
    <name type="common">Dwarf tapeworm</name>
    <name type="synonym">Hymenolepis nana</name>
    <dbReference type="NCBI Taxonomy" id="102285"/>
    <lineage>
        <taxon>Eukaryota</taxon>
        <taxon>Metazoa</taxon>
        <taxon>Spiralia</taxon>
        <taxon>Lophotrochozoa</taxon>
        <taxon>Platyhelminthes</taxon>
        <taxon>Cestoda</taxon>
        <taxon>Eucestoda</taxon>
        <taxon>Cyclophyllidea</taxon>
        <taxon>Hymenolepididae</taxon>
        <taxon>Rodentolepis</taxon>
    </lineage>
</organism>
<evidence type="ECO:0000313" key="1">
    <source>
        <dbReference type="EMBL" id="VDO14780.1"/>
    </source>
</evidence>
<protein>
    <submittedName>
        <fullName evidence="1">Uncharacterized protein</fullName>
    </submittedName>
</protein>
<reference evidence="1 2" key="1">
    <citation type="submission" date="2018-11" db="EMBL/GenBank/DDBJ databases">
        <authorList>
            <consortium name="Pathogen Informatics"/>
        </authorList>
    </citation>
    <scope>NUCLEOTIDE SEQUENCE [LARGE SCALE GENOMIC DNA]</scope>
</reference>
<gene>
    <name evidence="1" type="ORF">HNAJ_LOCUS13042</name>
</gene>
<dbReference type="EMBL" id="UZAE01014908">
    <property type="protein sequence ID" value="VDO14780.1"/>
    <property type="molecule type" value="Genomic_DNA"/>
</dbReference>
<dbReference type="AlphaFoldDB" id="A0A3P7SZJ9"/>
<name>A0A3P7SZJ9_RODNA</name>
<evidence type="ECO:0000313" key="2">
    <source>
        <dbReference type="Proteomes" id="UP000278807"/>
    </source>
</evidence>
<dbReference type="OrthoDB" id="8964543at2759"/>
<sequence length="67" mass="7270">MNPATCVGGLLVVVCQSTRVGGIKLEDVIHERVHDGHGLRGDACVQMNLMQHLIYHLHLRCLLGGLA</sequence>